<feature type="transmembrane region" description="Helical" evidence="1">
    <location>
        <begin position="12"/>
        <end position="31"/>
    </location>
</feature>
<protein>
    <submittedName>
        <fullName evidence="2">Uncharacterized protein</fullName>
    </submittedName>
</protein>
<reference evidence="2 3" key="1">
    <citation type="journal article" date="2008" name="PLoS ONE">
        <title>Comparative analysis of Acinetobacters: three genomes for three lifestyles.</title>
        <authorList>
            <person name="Vallenet D."/>
            <person name="Nordmann P."/>
            <person name="Barbe V."/>
            <person name="Poirel L."/>
            <person name="Mangenot S."/>
            <person name="Bataille E."/>
            <person name="Dossat C."/>
            <person name="Gas S."/>
            <person name="Kreimeyer A."/>
            <person name="Lenoble P."/>
            <person name="Oztas S."/>
            <person name="Poulain J."/>
            <person name="Segurens B."/>
            <person name="Robert C."/>
            <person name="Abergel C."/>
            <person name="Claverie J.M."/>
            <person name="Raoult D."/>
            <person name="Medigue C."/>
            <person name="Weissenbach J."/>
            <person name="Cruveiller S."/>
        </authorList>
    </citation>
    <scope>NUCLEOTIDE SEQUENCE [LARGE SCALE GENOMIC DNA]</scope>
    <source>
        <strain evidence="2 3">SDF</strain>
    </source>
</reference>
<keyword evidence="1" id="KW-0812">Transmembrane</keyword>
<proteinExistence type="predicted"/>
<sequence length="45" mass="5021">MWLDYLSRKIGVVMALVPPHGLLSGGVIPLLDFMGKMDREGRVHD</sequence>
<dbReference type="KEGG" id="abm:ABSDF2395"/>
<dbReference type="Proteomes" id="UP000001741">
    <property type="component" value="Chromosome"/>
</dbReference>
<name>B0VSD8_ACIBS</name>
<dbReference type="AlphaFoldDB" id="B0VSD8"/>
<evidence type="ECO:0000313" key="3">
    <source>
        <dbReference type="Proteomes" id="UP000001741"/>
    </source>
</evidence>
<evidence type="ECO:0000313" key="2">
    <source>
        <dbReference type="EMBL" id="CAP01706.1"/>
    </source>
</evidence>
<keyword evidence="1" id="KW-0472">Membrane</keyword>
<accession>B0VSD8</accession>
<evidence type="ECO:0000256" key="1">
    <source>
        <dbReference type="SAM" id="Phobius"/>
    </source>
</evidence>
<dbReference type="BioCyc" id="ABAU509170:GCL9-1956-MONOMER"/>
<gene>
    <name evidence="2" type="ordered locus">ABSDF2395</name>
</gene>
<keyword evidence="1" id="KW-1133">Transmembrane helix</keyword>
<dbReference type="EMBL" id="CU468230">
    <property type="protein sequence ID" value="CAP01706.1"/>
    <property type="molecule type" value="Genomic_DNA"/>
</dbReference>
<dbReference type="HOGENOM" id="CLU_218219_0_0_6"/>
<organism evidence="2 3">
    <name type="scientific">Acinetobacter baumannii (strain SDF)</name>
    <dbReference type="NCBI Taxonomy" id="509170"/>
    <lineage>
        <taxon>Bacteria</taxon>
        <taxon>Pseudomonadati</taxon>
        <taxon>Pseudomonadota</taxon>
        <taxon>Gammaproteobacteria</taxon>
        <taxon>Moraxellales</taxon>
        <taxon>Moraxellaceae</taxon>
        <taxon>Acinetobacter</taxon>
        <taxon>Acinetobacter calcoaceticus/baumannii complex</taxon>
    </lineage>
</organism>